<evidence type="ECO:0000256" key="1">
    <source>
        <dbReference type="SAM" id="Phobius"/>
    </source>
</evidence>
<dbReference type="Proteomes" id="UP000595663">
    <property type="component" value="Chromosome"/>
</dbReference>
<keyword evidence="3" id="KW-1185">Reference proteome</keyword>
<keyword evidence="1" id="KW-1133">Transmembrane helix</keyword>
<keyword evidence="1" id="KW-0812">Transmembrane</keyword>
<dbReference type="RefSeq" id="WP_019620438.1">
    <property type="nucleotide sequence ID" value="NZ_AP014545.1"/>
</dbReference>
<sequence length="198" mass="22307">MKNVRYLTRLTLIQLTVMALLITILLVQLLIPASNPESAAMSEQSTLSLLPELPSLQEAQQQIEQFDEISERPLFYSTRKPQEISTAMTATRRPDRTPEQDWILTGIILNGDENMALFSAIGKKNHESLKNGMKLSGWTLDEITPDSVMFSNDGREIEMQLIKPSAPASKRSQRSTKSSSLFINRSQYGKVVRPLDNQ</sequence>
<gene>
    <name evidence="2" type="primary">gspN</name>
    <name evidence="2" type="ORF">AMJAP_2183</name>
</gene>
<proteinExistence type="predicted"/>
<evidence type="ECO:0000313" key="3">
    <source>
        <dbReference type="Proteomes" id="UP000595663"/>
    </source>
</evidence>
<organism evidence="2 3">
    <name type="scientific">Amphritea japonica ATCC BAA-1530</name>
    <dbReference type="NCBI Taxonomy" id="1278309"/>
    <lineage>
        <taxon>Bacteria</taxon>
        <taxon>Pseudomonadati</taxon>
        <taxon>Pseudomonadota</taxon>
        <taxon>Gammaproteobacteria</taxon>
        <taxon>Oceanospirillales</taxon>
        <taxon>Oceanospirillaceae</taxon>
        <taxon>Amphritea</taxon>
    </lineage>
</organism>
<accession>A0A7R6SSW4</accession>
<keyword evidence="1" id="KW-0472">Membrane</keyword>
<dbReference type="KEGG" id="ajp:AMJAP_2183"/>
<dbReference type="AlphaFoldDB" id="A0A7R6SSW4"/>
<dbReference type="OrthoDB" id="6089019at2"/>
<name>A0A7R6SSW4_9GAMM</name>
<dbReference type="EMBL" id="AP014545">
    <property type="protein sequence ID" value="BBB26774.1"/>
    <property type="molecule type" value="Genomic_DNA"/>
</dbReference>
<protein>
    <submittedName>
        <fullName evidence="2">General secretion pathway protein N</fullName>
    </submittedName>
</protein>
<reference evidence="2 3" key="1">
    <citation type="journal article" date="2008" name="Int. J. Syst. Evol. Microbiol.">
        <title>Amphritea japonica sp. nov. and Amphritea balenae sp. nov., isolated from the sediment adjacent to sperm whale carcasses off Kagoshima, Japan.</title>
        <authorList>
            <person name="Miyazaki M."/>
            <person name="Nogi Y."/>
            <person name="Fujiwara Y."/>
            <person name="Kawato M."/>
            <person name="Nagahama T."/>
            <person name="Kubokawa K."/>
            <person name="Horikoshi K."/>
        </authorList>
    </citation>
    <scope>NUCLEOTIDE SEQUENCE [LARGE SCALE GENOMIC DNA]</scope>
    <source>
        <strain evidence="2 3">ATCC BAA-1530</strain>
    </source>
</reference>
<evidence type="ECO:0000313" key="2">
    <source>
        <dbReference type="EMBL" id="BBB26774.1"/>
    </source>
</evidence>
<feature type="transmembrane region" description="Helical" evidence="1">
    <location>
        <begin position="12"/>
        <end position="31"/>
    </location>
</feature>